<dbReference type="EMBL" id="QXFU01002312">
    <property type="protein sequence ID" value="KAE8987473.1"/>
    <property type="molecule type" value="Genomic_DNA"/>
</dbReference>
<evidence type="ECO:0000313" key="3">
    <source>
        <dbReference type="EMBL" id="KAE8990233.1"/>
    </source>
</evidence>
<dbReference type="Proteomes" id="UP000429607">
    <property type="component" value="Unassembled WGS sequence"/>
</dbReference>
<proteinExistence type="predicted"/>
<reference evidence="5 7" key="1">
    <citation type="submission" date="2018-09" db="EMBL/GenBank/DDBJ databases">
        <title>Genomic investigation of the strawberry pathogen Phytophthora fragariae indicates pathogenicity is determined by transcriptional variation in three key races.</title>
        <authorList>
            <person name="Adams T.M."/>
            <person name="Armitage A.D."/>
            <person name="Sobczyk M.K."/>
            <person name="Bates H.J."/>
            <person name="Dunwell J.M."/>
            <person name="Nellist C.F."/>
            <person name="Harrison R.J."/>
        </authorList>
    </citation>
    <scope>NUCLEOTIDE SEQUENCE [LARGE SCALE GENOMIC DNA]</scope>
    <source>
        <strain evidence="3 5">SCRP249</strain>
        <strain evidence="2 7">SCRP324</strain>
        <strain evidence="4 6">SCRP333</strain>
    </source>
</reference>
<dbReference type="EMBL" id="QXFV01002268">
    <property type="protein sequence ID" value="KAE8990233.1"/>
    <property type="molecule type" value="Genomic_DNA"/>
</dbReference>
<organism evidence="2 7">
    <name type="scientific">Phytophthora rubi</name>
    <dbReference type="NCBI Taxonomy" id="129364"/>
    <lineage>
        <taxon>Eukaryota</taxon>
        <taxon>Sar</taxon>
        <taxon>Stramenopiles</taxon>
        <taxon>Oomycota</taxon>
        <taxon>Peronosporomycetes</taxon>
        <taxon>Peronosporales</taxon>
        <taxon>Peronosporaceae</taxon>
        <taxon>Phytophthora</taxon>
    </lineage>
</organism>
<feature type="chain" id="PRO_5036379813" evidence="1">
    <location>
        <begin position="20"/>
        <end position="158"/>
    </location>
</feature>
<keyword evidence="1" id="KW-0732">Signal</keyword>
<dbReference type="AlphaFoldDB" id="A0A6A3J7M5"/>
<evidence type="ECO:0000256" key="1">
    <source>
        <dbReference type="SAM" id="SignalP"/>
    </source>
</evidence>
<accession>A0A6A3J7M5</accession>
<feature type="signal peptide" evidence="1">
    <location>
        <begin position="1"/>
        <end position="19"/>
    </location>
</feature>
<evidence type="ECO:0000313" key="6">
    <source>
        <dbReference type="Proteomes" id="UP000434957"/>
    </source>
</evidence>
<name>A0A6A3J7M5_9STRA</name>
<evidence type="ECO:0000313" key="5">
    <source>
        <dbReference type="Proteomes" id="UP000429607"/>
    </source>
</evidence>
<sequence>MQSLWYFCLCLSFLGSTLAATDVDFNGLLKLYSSVEYKNPLTTIKFNYASRCYSLDCDALDNKAASAKWEKLPNSSTDTLIFYSEADCTGHRGTARLSIAAGVRNFNQLKGTISSFMVRTKATTSDAISKRGESNVCNFTSVGTGGIVEEDPTLALFF</sequence>
<dbReference type="EMBL" id="QXFT01002118">
    <property type="protein sequence ID" value="KAE9303613.1"/>
    <property type="molecule type" value="Genomic_DNA"/>
</dbReference>
<keyword evidence="6" id="KW-1185">Reference proteome</keyword>
<comment type="caution">
    <text evidence="2">The sequence shown here is derived from an EMBL/GenBank/DDBJ whole genome shotgun (WGS) entry which is preliminary data.</text>
</comment>
<evidence type="ECO:0000313" key="7">
    <source>
        <dbReference type="Proteomes" id="UP000435112"/>
    </source>
</evidence>
<dbReference type="Proteomes" id="UP000435112">
    <property type="component" value="Unassembled WGS sequence"/>
</dbReference>
<evidence type="ECO:0000313" key="4">
    <source>
        <dbReference type="EMBL" id="KAE9303613.1"/>
    </source>
</evidence>
<gene>
    <name evidence="3" type="ORF">PR001_g21552</name>
    <name evidence="2" type="ORF">PR002_g22043</name>
    <name evidence="4" type="ORF">PR003_g21957</name>
</gene>
<dbReference type="Proteomes" id="UP000434957">
    <property type="component" value="Unassembled WGS sequence"/>
</dbReference>
<protein>
    <submittedName>
        <fullName evidence="2">Uncharacterized protein</fullName>
    </submittedName>
</protein>
<evidence type="ECO:0000313" key="2">
    <source>
        <dbReference type="EMBL" id="KAE8987473.1"/>
    </source>
</evidence>
<dbReference type="OrthoDB" id="91657at2759"/>